<dbReference type="AlphaFoldDB" id="A0A6B8KCV2"/>
<evidence type="ECO:0000256" key="6">
    <source>
        <dbReference type="SAM" id="MobiDB-lite"/>
    </source>
</evidence>
<keyword evidence="1" id="KW-0678">Repressor</keyword>
<evidence type="ECO:0000313" key="8">
    <source>
        <dbReference type="EMBL" id="QGM46244.1"/>
    </source>
</evidence>
<evidence type="ECO:0000256" key="4">
    <source>
        <dbReference type="ARBA" id="ARBA00023315"/>
    </source>
</evidence>
<dbReference type="PANTHER" id="PTHR36449">
    <property type="entry name" value="ACETYLTRANSFERASE-RELATED"/>
    <property type="match status" value="1"/>
</dbReference>
<comment type="catalytic activity">
    <reaction evidence="5">
        <text>glycyl-tRNA(Gly) + acetyl-CoA = N-acetylglycyl-tRNA(Gly) + CoA + H(+)</text>
        <dbReference type="Rhea" id="RHEA:81867"/>
        <dbReference type="Rhea" id="RHEA-COMP:9683"/>
        <dbReference type="Rhea" id="RHEA-COMP:19766"/>
        <dbReference type="ChEBI" id="CHEBI:15378"/>
        <dbReference type="ChEBI" id="CHEBI:57287"/>
        <dbReference type="ChEBI" id="CHEBI:57288"/>
        <dbReference type="ChEBI" id="CHEBI:78522"/>
        <dbReference type="ChEBI" id="CHEBI:232036"/>
    </reaction>
</comment>
<name>A0A6B8KCV2_9HYPH</name>
<keyword evidence="9" id="KW-1185">Reference proteome</keyword>
<dbReference type="GO" id="GO:0016747">
    <property type="term" value="F:acyltransferase activity, transferring groups other than amino-acyl groups"/>
    <property type="evidence" value="ECO:0007669"/>
    <property type="project" value="InterPro"/>
</dbReference>
<dbReference type="KEGG" id="mhey:H2LOC_011355"/>
<accession>A0A6B8KCV2</accession>
<sequence>MVGDEGEGAADCASRRQSRTGTRSMGTMVQARLAVHSDRQGRRIGAGLLLDALTRTPQAADIGGIRALAVHAKDEAAASLYRHFGFVPSLKKIRCSKITIHWHA</sequence>
<dbReference type="InterPro" id="IPR016181">
    <property type="entry name" value="Acyl_CoA_acyltransferase"/>
</dbReference>
<dbReference type="SUPFAM" id="SSF55729">
    <property type="entry name" value="Acyl-CoA N-acyltransferases (Nat)"/>
    <property type="match status" value="1"/>
</dbReference>
<feature type="region of interest" description="Disordered" evidence="6">
    <location>
        <begin position="1"/>
        <end position="26"/>
    </location>
</feature>
<evidence type="ECO:0000256" key="1">
    <source>
        <dbReference type="ARBA" id="ARBA00022491"/>
    </source>
</evidence>
<dbReference type="Pfam" id="PF13508">
    <property type="entry name" value="Acetyltransf_7"/>
    <property type="match status" value="1"/>
</dbReference>
<dbReference type="PANTHER" id="PTHR36449:SF1">
    <property type="entry name" value="ACETYLTRANSFERASE"/>
    <property type="match status" value="1"/>
</dbReference>
<dbReference type="InterPro" id="IPR000182">
    <property type="entry name" value="GNAT_dom"/>
</dbReference>
<keyword evidence="3 8" id="KW-0808">Transferase</keyword>
<reference evidence="8 9" key="1">
    <citation type="submission" date="2019-11" db="EMBL/GenBank/DDBJ databases">
        <title>The genome sequence of Methylocystis heyeri.</title>
        <authorList>
            <person name="Oshkin I.Y."/>
            <person name="Miroshnikov K."/>
            <person name="Dedysh S.N."/>
        </authorList>
    </citation>
    <scope>NUCLEOTIDE SEQUENCE [LARGE SCALE GENOMIC DNA]</scope>
    <source>
        <strain evidence="8 9">H2</strain>
    </source>
</reference>
<gene>
    <name evidence="8" type="ORF">H2LOC_011355</name>
</gene>
<dbReference type="Gene3D" id="3.40.630.30">
    <property type="match status" value="1"/>
</dbReference>
<dbReference type="OrthoDB" id="9799147at2"/>
<evidence type="ECO:0000256" key="2">
    <source>
        <dbReference type="ARBA" id="ARBA00022649"/>
    </source>
</evidence>
<evidence type="ECO:0000256" key="3">
    <source>
        <dbReference type="ARBA" id="ARBA00022679"/>
    </source>
</evidence>
<evidence type="ECO:0000256" key="5">
    <source>
        <dbReference type="ARBA" id="ARBA00049880"/>
    </source>
</evidence>
<keyword evidence="4" id="KW-0012">Acyltransferase</keyword>
<evidence type="ECO:0000313" key="9">
    <source>
        <dbReference type="Proteomes" id="UP000309061"/>
    </source>
</evidence>
<protein>
    <submittedName>
        <fullName evidence="8">GNAT family N-acetyltransferase</fullName>
    </submittedName>
</protein>
<keyword evidence="2" id="KW-1277">Toxin-antitoxin system</keyword>
<feature type="domain" description="N-acetyltransferase" evidence="7">
    <location>
        <begin position="21"/>
        <end position="87"/>
    </location>
</feature>
<evidence type="ECO:0000259" key="7">
    <source>
        <dbReference type="Pfam" id="PF13508"/>
    </source>
</evidence>
<organism evidence="8 9">
    <name type="scientific">Methylocystis heyeri</name>
    <dbReference type="NCBI Taxonomy" id="391905"/>
    <lineage>
        <taxon>Bacteria</taxon>
        <taxon>Pseudomonadati</taxon>
        <taxon>Pseudomonadota</taxon>
        <taxon>Alphaproteobacteria</taxon>
        <taxon>Hyphomicrobiales</taxon>
        <taxon>Methylocystaceae</taxon>
        <taxon>Methylocystis</taxon>
    </lineage>
</organism>
<dbReference type="Proteomes" id="UP000309061">
    <property type="component" value="Chromosome"/>
</dbReference>
<dbReference type="EMBL" id="CP046052">
    <property type="protein sequence ID" value="QGM46244.1"/>
    <property type="molecule type" value="Genomic_DNA"/>
</dbReference>
<proteinExistence type="predicted"/>